<evidence type="ECO:0000313" key="3">
    <source>
        <dbReference type="Proteomes" id="UP000002296"/>
    </source>
</evidence>
<evidence type="ECO:0000313" key="2">
    <source>
        <dbReference type="EMBL" id="EAN95874.1"/>
    </source>
</evidence>
<dbReference type="EMBL" id="AAHK01000184">
    <property type="protein sequence ID" value="EAN95874.1"/>
    <property type="molecule type" value="Genomic_DNA"/>
</dbReference>
<comment type="caution">
    <text evidence="2">The sequence shown here is derived from an EMBL/GenBank/DDBJ whole genome shotgun (WGS) entry which is preliminary data.</text>
</comment>
<sequence>MSNCAEREFGRNVTNAPVGKTAFVGLPLTANAPQRSGAVERIRQPQKRNDREEGHEDAAHVVTAVGAKRRCTEEGILCQPPCGAVGQVEALAVKQRPVMNPACSMSGSVSSIEAYFDEGVEASRESSPACAELLRAVEEAETAVMVDLRCVCGGAPGSLHSPLLLESSSSPPVIPLLY</sequence>
<name>Q4DTP3_TRYCC</name>
<reference evidence="2 3" key="1">
    <citation type="journal article" date="2005" name="Science">
        <title>The genome sequence of Trypanosoma cruzi, etiologic agent of Chagas disease.</title>
        <authorList>
            <person name="El-Sayed N.M."/>
            <person name="Myler P.J."/>
            <person name="Bartholomeu D.C."/>
            <person name="Nilsson D."/>
            <person name="Aggarwal G."/>
            <person name="Tran A.N."/>
            <person name="Ghedin E."/>
            <person name="Worthey E.A."/>
            <person name="Delcher A.L."/>
            <person name="Blandin G."/>
            <person name="Westenberger S.J."/>
            <person name="Caler E."/>
            <person name="Cerqueira G.C."/>
            <person name="Branche C."/>
            <person name="Haas B."/>
            <person name="Anupama A."/>
            <person name="Arner E."/>
            <person name="Aslund L."/>
            <person name="Attipoe P."/>
            <person name="Bontempi E."/>
            <person name="Bringaud F."/>
            <person name="Burton P."/>
            <person name="Cadag E."/>
            <person name="Campbell D.A."/>
            <person name="Carrington M."/>
            <person name="Crabtree J."/>
            <person name="Darban H."/>
            <person name="da Silveira J.F."/>
            <person name="de Jong P."/>
            <person name="Edwards K."/>
            <person name="Englund P.T."/>
            <person name="Fazelina G."/>
            <person name="Feldblyum T."/>
            <person name="Ferella M."/>
            <person name="Frasch A.C."/>
            <person name="Gull K."/>
            <person name="Horn D."/>
            <person name="Hou L."/>
            <person name="Huang Y."/>
            <person name="Kindlund E."/>
            <person name="Klingbeil M."/>
            <person name="Kluge S."/>
            <person name="Koo H."/>
            <person name="Lacerda D."/>
            <person name="Levin M.J."/>
            <person name="Lorenzi H."/>
            <person name="Louie T."/>
            <person name="Machado C.R."/>
            <person name="McCulloch R."/>
            <person name="McKenna A."/>
            <person name="Mizuno Y."/>
            <person name="Mottram J.C."/>
            <person name="Nelson S."/>
            <person name="Ochaya S."/>
            <person name="Osoegawa K."/>
            <person name="Pai G."/>
            <person name="Parsons M."/>
            <person name="Pentony M."/>
            <person name="Pettersson U."/>
            <person name="Pop M."/>
            <person name="Ramirez J.L."/>
            <person name="Rinta J."/>
            <person name="Robertson L."/>
            <person name="Salzberg S.L."/>
            <person name="Sanchez D.O."/>
            <person name="Seyler A."/>
            <person name="Sharma R."/>
            <person name="Shetty J."/>
            <person name="Simpson A.J."/>
            <person name="Sisk E."/>
            <person name="Tammi M.T."/>
            <person name="Tarleton R."/>
            <person name="Teixeira S."/>
            <person name="Van Aken S."/>
            <person name="Vogt C."/>
            <person name="Ward P.N."/>
            <person name="Wickstead B."/>
            <person name="Wortman J."/>
            <person name="White O."/>
            <person name="Fraser C.M."/>
            <person name="Stuart K.D."/>
            <person name="Andersson B."/>
        </authorList>
    </citation>
    <scope>NUCLEOTIDE SEQUENCE [LARGE SCALE GENOMIC DNA]</scope>
    <source>
        <strain evidence="2 3">CL Brener</strain>
    </source>
</reference>
<accession>Q4DTP3</accession>
<dbReference type="PaxDb" id="353153-Q4DTP3"/>
<proteinExistence type="predicted"/>
<dbReference type="AlphaFoldDB" id="Q4DTP3"/>
<dbReference type="OMA" id="NCAEREF"/>
<dbReference type="KEGG" id="tcr:511211.30"/>
<dbReference type="RefSeq" id="XP_817725.1">
    <property type="nucleotide sequence ID" value="XM_812632.1"/>
</dbReference>
<feature type="region of interest" description="Disordered" evidence="1">
    <location>
        <begin position="34"/>
        <end position="57"/>
    </location>
</feature>
<dbReference type="GeneID" id="3549813"/>
<dbReference type="InParanoid" id="Q4DTP3"/>
<feature type="compositionally biased region" description="Basic and acidic residues" evidence="1">
    <location>
        <begin position="38"/>
        <end position="57"/>
    </location>
</feature>
<dbReference type="Proteomes" id="UP000002296">
    <property type="component" value="Unassembled WGS sequence"/>
</dbReference>
<gene>
    <name evidence="2" type="ORF">Tc00.1047053511211.30</name>
</gene>
<organism evidence="2 3">
    <name type="scientific">Trypanosoma cruzi (strain CL Brener)</name>
    <dbReference type="NCBI Taxonomy" id="353153"/>
    <lineage>
        <taxon>Eukaryota</taxon>
        <taxon>Discoba</taxon>
        <taxon>Euglenozoa</taxon>
        <taxon>Kinetoplastea</taxon>
        <taxon>Metakinetoplastina</taxon>
        <taxon>Trypanosomatida</taxon>
        <taxon>Trypanosomatidae</taxon>
        <taxon>Trypanosoma</taxon>
        <taxon>Schizotrypanum</taxon>
    </lineage>
</organism>
<keyword evidence="3" id="KW-1185">Reference proteome</keyword>
<protein>
    <submittedName>
        <fullName evidence="2">Uncharacterized protein</fullName>
    </submittedName>
</protein>
<evidence type="ECO:0000256" key="1">
    <source>
        <dbReference type="SAM" id="MobiDB-lite"/>
    </source>
</evidence>